<dbReference type="Proteomes" id="UP000053144">
    <property type="component" value="Unassembled WGS sequence"/>
</dbReference>
<reference evidence="2" key="1">
    <citation type="journal article" date="2015" name="Proc. Natl. Acad. Sci. U.S.A.">
        <title>Genome sequencing of adzuki bean (Vigna angularis) provides insight into high starch and low fat accumulation and domestication.</title>
        <authorList>
            <person name="Yang K."/>
            <person name="Tian Z."/>
            <person name="Chen C."/>
            <person name="Luo L."/>
            <person name="Zhao B."/>
            <person name="Wang Z."/>
            <person name="Yu L."/>
            <person name="Li Y."/>
            <person name="Sun Y."/>
            <person name="Li W."/>
            <person name="Chen Y."/>
            <person name="Li Y."/>
            <person name="Zhang Y."/>
            <person name="Ai D."/>
            <person name="Zhao J."/>
            <person name="Shang C."/>
            <person name="Ma Y."/>
            <person name="Wu B."/>
            <person name="Wang M."/>
            <person name="Gao L."/>
            <person name="Sun D."/>
            <person name="Zhang P."/>
            <person name="Guo F."/>
            <person name="Wang W."/>
            <person name="Li Y."/>
            <person name="Wang J."/>
            <person name="Varshney R.K."/>
            <person name="Wang J."/>
            <person name="Ling H.Q."/>
            <person name="Wan P."/>
        </authorList>
    </citation>
    <scope>NUCLEOTIDE SEQUENCE</scope>
    <source>
        <strain evidence="2">cv. Jingnong 6</strain>
    </source>
</reference>
<sequence length="60" mass="6778">MCSSFAMSSFRPHHQPHSFSSRELTINAFPPIENSFPPFNLVLNRLGGIQSSDYSTEFKS</sequence>
<name>A0A0L9T6Y9_PHAAN</name>
<accession>A0A0L9T6Y9</accession>
<dbReference type="Gramene" id="KOM26106">
    <property type="protein sequence ID" value="KOM26106"/>
    <property type="gene ID" value="LR48_Vigan231s001100"/>
</dbReference>
<evidence type="ECO:0000313" key="2">
    <source>
        <dbReference type="Proteomes" id="UP000053144"/>
    </source>
</evidence>
<dbReference type="AlphaFoldDB" id="A0A0L9T6Y9"/>
<evidence type="ECO:0000313" key="1">
    <source>
        <dbReference type="EMBL" id="KOM26106.1"/>
    </source>
</evidence>
<organism evidence="1 2">
    <name type="scientific">Phaseolus angularis</name>
    <name type="common">Azuki bean</name>
    <name type="synonym">Vigna angularis</name>
    <dbReference type="NCBI Taxonomy" id="3914"/>
    <lineage>
        <taxon>Eukaryota</taxon>
        <taxon>Viridiplantae</taxon>
        <taxon>Streptophyta</taxon>
        <taxon>Embryophyta</taxon>
        <taxon>Tracheophyta</taxon>
        <taxon>Spermatophyta</taxon>
        <taxon>Magnoliopsida</taxon>
        <taxon>eudicotyledons</taxon>
        <taxon>Gunneridae</taxon>
        <taxon>Pentapetalae</taxon>
        <taxon>rosids</taxon>
        <taxon>fabids</taxon>
        <taxon>Fabales</taxon>
        <taxon>Fabaceae</taxon>
        <taxon>Papilionoideae</taxon>
        <taxon>50 kb inversion clade</taxon>
        <taxon>NPAAA clade</taxon>
        <taxon>indigoferoid/millettioid clade</taxon>
        <taxon>Phaseoleae</taxon>
        <taxon>Vigna</taxon>
    </lineage>
</organism>
<dbReference type="EMBL" id="KQ258305">
    <property type="protein sequence ID" value="KOM26106.1"/>
    <property type="molecule type" value="Genomic_DNA"/>
</dbReference>
<gene>
    <name evidence="1" type="ORF">LR48_Vigan231s001100</name>
</gene>
<protein>
    <submittedName>
        <fullName evidence="1">Uncharacterized protein</fullName>
    </submittedName>
</protein>
<proteinExistence type="predicted"/>